<organism evidence="1 2">
    <name type="scientific">Trametes pubescens</name>
    <name type="common">White-rot fungus</name>
    <dbReference type="NCBI Taxonomy" id="154538"/>
    <lineage>
        <taxon>Eukaryota</taxon>
        <taxon>Fungi</taxon>
        <taxon>Dikarya</taxon>
        <taxon>Basidiomycota</taxon>
        <taxon>Agaricomycotina</taxon>
        <taxon>Agaricomycetes</taxon>
        <taxon>Polyporales</taxon>
        <taxon>Polyporaceae</taxon>
        <taxon>Trametes</taxon>
    </lineage>
</organism>
<proteinExistence type="predicted"/>
<name>A0A1M2VA01_TRAPU</name>
<dbReference type="Proteomes" id="UP000184267">
    <property type="component" value="Unassembled WGS sequence"/>
</dbReference>
<evidence type="ECO:0000313" key="1">
    <source>
        <dbReference type="EMBL" id="OJT04471.1"/>
    </source>
</evidence>
<dbReference type="OrthoDB" id="2717443at2759"/>
<reference evidence="1 2" key="1">
    <citation type="submission" date="2016-10" db="EMBL/GenBank/DDBJ databases">
        <title>Genome sequence of the basidiomycete white-rot fungus Trametes pubescens.</title>
        <authorList>
            <person name="Makela M.R."/>
            <person name="Granchi Z."/>
            <person name="Peng M."/>
            <person name="De Vries R.P."/>
            <person name="Grigoriev I."/>
            <person name="Riley R."/>
            <person name="Hilden K."/>
        </authorList>
    </citation>
    <scope>NUCLEOTIDE SEQUENCE [LARGE SCALE GENOMIC DNA]</scope>
    <source>
        <strain evidence="1 2">FBCC735</strain>
    </source>
</reference>
<accession>A0A1M2VA01</accession>
<gene>
    <name evidence="1" type="ORF">TRAPUB_4741</name>
</gene>
<dbReference type="EMBL" id="MNAD01001539">
    <property type="protein sequence ID" value="OJT04471.1"/>
    <property type="molecule type" value="Genomic_DNA"/>
</dbReference>
<sequence length="92" mass="10216">MALPFLVISRAPVSSFLPSITYTQSLMRFEQSLALFGTLEAGLGYFVYSQWKKPSMISGPLPTAIPKGYIGKARFQPHEAPQSIHIAHSLRH</sequence>
<dbReference type="AlphaFoldDB" id="A0A1M2VA01"/>
<dbReference type="OMA" id="YSQWKKP"/>
<keyword evidence="2" id="KW-1185">Reference proteome</keyword>
<evidence type="ECO:0000313" key="2">
    <source>
        <dbReference type="Proteomes" id="UP000184267"/>
    </source>
</evidence>
<protein>
    <submittedName>
        <fullName evidence="1">Uncharacterized protein</fullName>
    </submittedName>
</protein>
<comment type="caution">
    <text evidence="1">The sequence shown here is derived from an EMBL/GenBank/DDBJ whole genome shotgun (WGS) entry which is preliminary data.</text>
</comment>